<dbReference type="PANTHER" id="PTHR31025:SF25">
    <property type="entry name" value="ZINC FINGER (C2H2)-60"/>
    <property type="match status" value="1"/>
</dbReference>
<organism evidence="2">
    <name type="scientific">Pundamilia nyererei</name>
    <dbReference type="NCBI Taxonomy" id="303518"/>
    <lineage>
        <taxon>Eukaryota</taxon>
        <taxon>Metazoa</taxon>
        <taxon>Chordata</taxon>
        <taxon>Craniata</taxon>
        <taxon>Vertebrata</taxon>
        <taxon>Euteleostomi</taxon>
        <taxon>Actinopterygii</taxon>
        <taxon>Neopterygii</taxon>
        <taxon>Teleostei</taxon>
        <taxon>Neoteleostei</taxon>
        <taxon>Acanthomorphata</taxon>
        <taxon>Ovalentaria</taxon>
        <taxon>Cichlomorphae</taxon>
        <taxon>Cichliformes</taxon>
        <taxon>Cichlidae</taxon>
        <taxon>African cichlids</taxon>
        <taxon>Pseudocrenilabrinae</taxon>
        <taxon>Haplochromini</taxon>
        <taxon>Pundamilia</taxon>
    </lineage>
</organism>
<evidence type="ECO:0000313" key="2">
    <source>
        <dbReference type="Ensembl" id="ENSPNYP00000031951.1"/>
    </source>
</evidence>
<evidence type="ECO:0000256" key="1">
    <source>
        <dbReference type="SAM" id="MobiDB-lite"/>
    </source>
</evidence>
<dbReference type="Ensembl" id="ENSPNYT00000032716.1">
    <property type="protein sequence ID" value="ENSPNYP00000031951.1"/>
    <property type="gene ID" value="ENSPNYG00000024112.1"/>
</dbReference>
<sequence>MSGWREVWSLLSPPFSATCWSGGARRRSWPSDCSLECGASLLLRSRGGLPPPTAGKRVTPPRSGCSSPLKGQGYLDPVRRVRLGSVIVCTDGADAVFVEAALAEEVMKIYLLQTQDRSGEPTDVGIVIEGVTVLGKLGNLSKAYCYLLGLCYALDLKYPKNFKCTFEAFQKVFMELDPGNLSCRIIRQVVFLRNNFIIEQQPCSQ</sequence>
<feature type="region of interest" description="Disordered" evidence="1">
    <location>
        <begin position="48"/>
        <end position="67"/>
    </location>
</feature>
<reference evidence="2" key="1">
    <citation type="submission" date="2023-09" db="UniProtKB">
        <authorList>
            <consortium name="Ensembl"/>
        </authorList>
    </citation>
    <scope>IDENTIFICATION</scope>
</reference>
<proteinExistence type="predicted"/>
<dbReference type="AlphaFoldDB" id="A0A3B4HDD3"/>
<accession>A0A3B4HDD3</accession>
<name>A0A3B4HDD3_9CICH</name>
<dbReference type="GeneTree" id="ENSGT00950000182912"/>
<protein>
    <submittedName>
        <fullName evidence="2">Uncharacterized protein</fullName>
    </submittedName>
</protein>
<dbReference type="PANTHER" id="PTHR31025">
    <property type="entry name" value="SI:CH211-196P9.1-RELATED"/>
    <property type="match status" value="1"/>
</dbReference>